<dbReference type="RefSeq" id="WP_301697130.1">
    <property type="nucleotide sequence ID" value="NZ_JAUJYW010000002.1"/>
</dbReference>
<proteinExistence type="predicted"/>
<organism evidence="1 2">
    <name type="scientific">Citrobacter enshiensis</name>
    <dbReference type="NCBI Taxonomy" id="2971264"/>
    <lineage>
        <taxon>Bacteria</taxon>
        <taxon>Pseudomonadati</taxon>
        <taxon>Pseudomonadota</taxon>
        <taxon>Gammaproteobacteria</taxon>
        <taxon>Enterobacterales</taxon>
        <taxon>Enterobacteriaceae</taxon>
        <taxon>Citrobacter</taxon>
    </lineage>
</organism>
<evidence type="ECO:0000313" key="2">
    <source>
        <dbReference type="Proteomes" id="UP001174867"/>
    </source>
</evidence>
<sequence length="121" mass="13254">MDLNLIANGLTQSINPNVAAIARISAGYGTAEDGSRAPQYLPDQGVMLQKQALTQRDLNQLEKMNVQGADCTAYIEGAWYGVVRKDKKGGDLFIIGGETWLVVAVLEMWPDWSRVALCLQQ</sequence>
<gene>
    <name evidence="1" type="ORF">Q0A17_04190</name>
</gene>
<accession>A0ABT8PR84</accession>
<name>A0ABT8PR84_9ENTR</name>
<dbReference type="EMBL" id="JAUJYW010000002">
    <property type="protein sequence ID" value="MDN8598622.1"/>
    <property type="molecule type" value="Genomic_DNA"/>
</dbReference>
<reference evidence="1 2" key="1">
    <citation type="submission" date="2023-07" db="EMBL/GenBank/DDBJ databases">
        <title>Citrobacter selenititolerans sp. nov., isolated from seleniferous soil.</title>
        <authorList>
            <person name="Zhang S."/>
            <person name="Li K."/>
            <person name="Peng J."/>
            <person name="Wang H."/>
            <person name="Sun J."/>
            <person name="Guo Y."/>
        </authorList>
    </citation>
    <scope>NUCLEOTIDE SEQUENCE [LARGE SCALE GENOMIC DNA]</scope>
    <source>
        <strain evidence="1 2">S2-9</strain>
    </source>
</reference>
<comment type="caution">
    <text evidence="1">The sequence shown here is derived from an EMBL/GenBank/DDBJ whole genome shotgun (WGS) entry which is preliminary data.</text>
</comment>
<evidence type="ECO:0000313" key="1">
    <source>
        <dbReference type="EMBL" id="MDN8598622.1"/>
    </source>
</evidence>
<keyword evidence="2" id="KW-1185">Reference proteome</keyword>
<dbReference type="Proteomes" id="UP001174867">
    <property type="component" value="Unassembled WGS sequence"/>
</dbReference>
<protein>
    <submittedName>
        <fullName evidence="1">Uncharacterized protein</fullName>
    </submittedName>
</protein>